<name>A0A0N8CTZ9_9CRUS</name>
<accession>A0A0N8CTZ9</accession>
<dbReference type="EMBL" id="LRGB01001570">
    <property type="protein sequence ID" value="KZS11724.1"/>
    <property type="molecule type" value="Genomic_DNA"/>
</dbReference>
<reference evidence="1 2" key="1">
    <citation type="submission" date="2016-03" db="EMBL/GenBank/DDBJ databases">
        <title>EvidentialGene: Evidence-directed Construction of Genes on Genomes.</title>
        <authorList>
            <person name="Gilbert D.G."/>
            <person name="Choi J.-H."/>
            <person name="Mockaitis K."/>
            <person name="Colbourne J."/>
            <person name="Pfrender M."/>
        </authorList>
    </citation>
    <scope>NUCLEOTIDE SEQUENCE [LARGE SCALE GENOMIC DNA]</scope>
    <source>
        <strain evidence="1 2">Xinb3</strain>
        <tissue evidence="1">Complete organism</tissue>
    </source>
</reference>
<dbReference type="Proteomes" id="UP000076858">
    <property type="component" value="Unassembled WGS sequence"/>
</dbReference>
<dbReference type="AlphaFoldDB" id="A0A0N8CTZ9"/>
<evidence type="ECO:0000313" key="1">
    <source>
        <dbReference type="EMBL" id="KZS11724.1"/>
    </source>
</evidence>
<sequence length="74" mass="8488">MNRTLGNDVILYSIHVAVCFIPPKCKIKTKGKHGAVHHHQEFLTVSYFFFISKEEILYCLVLSSCTQELFRIGS</sequence>
<comment type="caution">
    <text evidence="1">The sequence shown here is derived from an EMBL/GenBank/DDBJ whole genome shotgun (WGS) entry which is preliminary data.</text>
</comment>
<proteinExistence type="predicted"/>
<evidence type="ECO:0000313" key="2">
    <source>
        <dbReference type="Proteomes" id="UP000076858"/>
    </source>
</evidence>
<gene>
    <name evidence="1" type="ORF">APZ42_023515</name>
</gene>
<organism evidence="1 2">
    <name type="scientific">Daphnia magna</name>
    <dbReference type="NCBI Taxonomy" id="35525"/>
    <lineage>
        <taxon>Eukaryota</taxon>
        <taxon>Metazoa</taxon>
        <taxon>Ecdysozoa</taxon>
        <taxon>Arthropoda</taxon>
        <taxon>Crustacea</taxon>
        <taxon>Branchiopoda</taxon>
        <taxon>Diplostraca</taxon>
        <taxon>Cladocera</taxon>
        <taxon>Anomopoda</taxon>
        <taxon>Daphniidae</taxon>
        <taxon>Daphnia</taxon>
    </lineage>
</organism>
<protein>
    <submittedName>
        <fullName evidence="1">Uncharacterized protein</fullName>
    </submittedName>
</protein>
<keyword evidence="2" id="KW-1185">Reference proteome</keyword>